<feature type="transmembrane region" description="Helical" evidence="8">
    <location>
        <begin position="114"/>
        <end position="137"/>
    </location>
</feature>
<keyword evidence="6 8" id="KW-1133">Transmembrane helix</keyword>
<feature type="transmembrane region" description="Helical" evidence="8">
    <location>
        <begin position="42"/>
        <end position="63"/>
    </location>
</feature>
<feature type="transmembrane region" description="Helical" evidence="8">
    <location>
        <begin position="221"/>
        <end position="242"/>
    </location>
</feature>
<feature type="transmembrane region" description="Helical" evidence="8">
    <location>
        <begin position="149"/>
        <end position="167"/>
    </location>
</feature>
<keyword evidence="10" id="KW-1185">Reference proteome</keyword>
<comment type="caution">
    <text evidence="9">The sequence shown here is derived from an EMBL/GenBank/DDBJ whole genome shotgun (WGS) entry which is preliminary data.</text>
</comment>
<evidence type="ECO:0000256" key="1">
    <source>
        <dbReference type="ARBA" id="ARBA00004141"/>
    </source>
</evidence>
<keyword evidence="3" id="KW-0813">Transport</keyword>
<proteinExistence type="inferred from homology"/>
<keyword evidence="7 8" id="KW-0472">Membrane</keyword>
<dbReference type="NCBIfam" id="TIGR00912">
    <property type="entry name" value="2A0309"/>
    <property type="match status" value="1"/>
</dbReference>
<reference evidence="9" key="2">
    <citation type="submission" date="2021-04" db="EMBL/GenBank/DDBJ databases">
        <authorList>
            <person name="Dong X."/>
        </authorList>
    </citation>
    <scope>NUCLEOTIDE SEQUENCE</scope>
    <source>
        <strain evidence="9">ZWT</strain>
    </source>
</reference>
<sequence length="367" mass="41733">MNKEKKYLLTSNQFTFFLMAFVIGPAFLRLPNVIVPIAQQDAWIAAAIAIIYPVGTILISCLIIKKHPNENILIISKKYFGKIVGTILNTVFMLQFILYTAAVTEDFVRLTRTYIVGFIPASKIIVIAISLAAYNAFKGIKVIGKSCEVISYIFIVMLFFSLSALKYGNLSNIQPVFASGAGNILMAFKETLYFYTGWEAILLFHPYIEDINSIKKSALKGVGIAAAIWVWTVFITIYYLGVDIVPKSYWSFVMVFESIHIPIINNFRYVFMFTWVLVIFRIISNYHFATAFILNDLTKINIKKLCVIIYPFIFYLSLKLSSSNLLRQKLIGFATPAFVIFNLIFISLIALLVRFKYKMGEGVKELN</sequence>
<comment type="similarity">
    <text evidence="2">Belongs to the amino acid-polyamine-organocation (APC) superfamily. Spore germination protein (SGP) (TC 2.A.3.9) family.</text>
</comment>
<reference evidence="9" key="1">
    <citation type="journal article" date="2021" name="mSystems">
        <title>Bacteria and Archaea Synergistically Convert Glycine Betaine to Biogenic Methane in the Formosa Cold Seep of the South China Sea.</title>
        <authorList>
            <person name="Li L."/>
            <person name="Zhang W."/>
            <person name="Zhang S."/>
            <person name="Song L."/>
            <person name="Sun Q."/>
            <person name="Zhang H."/>
            <person name="Xiang H."/>
            <person name="Dong X."/>
        </authorList>
    </citation>
    <scope>NUCLEOTIDE SEQUENCE</scope>
    <source>
        <strain evidence="9">ZWT</strain>
    </source>
</reference>
<evidence type="ECO:0000313" key="9">
    <source>
        <dbReference type="EMBL" id="MCM1989954.1"/>
    </source>
</evidence>
<evidence type="ECO:0000256" key="6">
    <source>
        <dbReference type="ARBA" id="ARBA00022989"/>
    </source>
</evidence>
<keyword evidence="5 8" id="KW-0812">Transmembrane</keyword>
<protein>
    <submittedName>
        <fullName evidence="9">GerAB/ArcD/ProY family transporter</fullName>
    </submittedName>
</protein>
<feature type="transmembrane region" description="Helical" evidence="8">
    <location>
        <begin position="83"/>
        <end position="102"/>
    </location>
</feature>
<dbReference type="PANTHER" id="PTHR34975:SF2">
    <property type="entry name" value="SPORE GERMINATION PROTEIN A2"/>
    <property type="match status" value="1"/>
</dbReference>
<dbReference type="GO" id="GO:0009847">
    <property type="term" value="P:spore germination"/>
    <property type="evidence" value="ECO:0007669"/>
    <property type="project" value="InterPro"/>
</dbReference>
<dbReference type="RefSeq" id="WP_250859002.1">
    <property type="nucleotide sequence ID" value="NZ_JAGSOJ010000002.1"/>
</dbReference>
<evidence type="ECO:0000313" key="10">
    <source>
        <dbReference type="Proteomes" id="UP001056429"/>
    </source>
</evidence>
<gene>
    <name evidence="9" type="ORF">KDK92_09390</name>
</gene>
<comment type="subcellular location">
    <subcellularLocation>
        <location evidence="1">Membrane</location>
        <topology evidence="1">Multi-pass membrane protein</topology>
    </subcellularLocation>
</comment>
<dbReference type="InterPro" id="IPR004761">
    <property type="entry name" value="Spore_GerAB"/>
</dbReference>
<dbReference type="GO" id="GO:0016020">
    <property type="term" value="C:membrane"/>
    <property type="evidence" value="ECO:0007669"/>
    <property type="project" value="UniProtKB-SubCell"/>
</dbReference>
<dbReference type="AlphaFoldDB" id="A0A9J6NZU7"/>
<evidence type="ECO:0000256" key="7">
    <source>
        <dbReference type="ARBA" id="ARBA00023136"/>
    </source>
</evidence>
<feature type="transmembrane region" description="Helical" evidence="8">
    <location>
        <begin position="192"/>
        <end position="209"/>
    </location>
</feature>
<feature type="transmembrane region" description="Helical" evidence="8">
    <location>
        <begin position="7"/>
        <end position="30"/>
    </location>
</feature>
<evidence type="ECO:0000256" key="3">
    <source>
        <dbReference type="ARBA" id="ARBA00022448"/>
    </source>
</evidence>
<feature type="transmembrane region" description="Helical" evidence="8">
    <location>
        <begin position="300"/>
        <end position="318"/>
    </location>
</feature>
<name>A0A9J6NZU7_9CLOT</name>
<dbReference type="Pfam" id="PF03845">
    <property type="entry name" value="Spore_permease"/>
    <property type="match status" value="1"/>
</dbReference>
<organism evidence="9 10">
    <name type="scientific">Oceanirhabdus seepicola</name>
    <dbReference type="NCBI Taxonomy" id="2828781"/>
    <lineage>
        <taxon>Bacteria</taxon>
        <taxon>Bacillati</taxon>
        <taxon>Bacillota</taxon>
        <taxon>Clostridia</taxon>
        <taxon>Eubacteriales</taxon>
        <taxon>Clostridiaceae</taxon>
        <taxon>Oceanirhabdus</taxon>
    </lineage>
</organism>
<dbReference type="EMBL" id="JAGSOJ010000002">
    <property type="protein sequence ID" value="MCM1989954.1"/>
    <property type="molecule type" value="Genomic_DNA"/>
</dbReference>
<evidence type="ECO:0000256" key="5">
    <source>
        <dbReference type="ARBA" id="ARBA00022692"/>
    </source>
</evidence>
<dbReference type="PANTHER" id="PTHR34975">
    <property type="entry name" value="SPORE GERMINATION PROTEIN A2"/>
    <property type="match status" value="1"/>
</dbReference>
<dbReference type="Proteomes" id="UP001056429">
    <property type="component" value="Unassembled WGS sequence"/>
</dbReference>
<feature type="transmembrane region" description="Helical" evidence="8">
    <location>
        <begin position="330"/>
        <end position="353"/>
    </location>
</feature>
<evidence type="ECO:0000256" key="4">
    <source>
        <dbReference type="ARBA" id="ARBA00022544"/>
    </source>
</evidence>
<keyword evidence="4" id="KW-0309">Germination</keyword>
<evidence type="ECO:0000256" key="8">
    <source>
        <dbReference type="SAM" id="Phobius"/>
    </source>
</evidence>
<accession>A0A9J6NZU7</accession>
<evidence type="ECO:0000256" key="2">
    <source>
        <dbReference type="ARBA" id="ARBA00007998"/>
    </source>
</evidence>